<dbReference type="InterPro" id="IPR016181">
    <property type="entry name" value="Acyl_CoA_acyltransferase"/>
</dbReference>
<feature type="domain" description="N-acetyltransferase" evidence="2">
    <location>
        <begin position="1"/>
        <end position="120"/>
    </location>
</feature>
<keyword evidence="1" id="KW-0472">Membrane</keyword>
<organism evidence="3">
    <name type="scientific">Catovirus CTV1</name>
    <dbReference type="NCBI Taxonomy" id="1977631"/>
    <lineage>
        <taxon>Viruses</taxon>
        <taxon>Varidnaviria</taxon>
        <taxon>Bamfordvirae</taxon>
        <taxon>Nucleocytoviricota</taxon>
        <taxon>Megaviricetes</taxon>
        <taxon>Imitervirales</taxon>
        <taxon>Mimiviridae</taxon>
        <taxon>Klosneuvirinae</taxon>
        <taxon>Catovirus</taxon>
    </lineage>
</organism>
<keyword evidence="3" id="KW-0808">Transferase</keyword>
<protein>
    <submittedName>
        <fullName evidence="3">Acetyltransferase GNAT domain protein</fullName>
    </submittedName>
</protein>
<name>A0A1V0SBM9_9VIRU</name>
<keyword evidence="1" id="KW-0812">Transmembrane</keyword>
<dbReference type="Pfam" id="PF00583">
    <property type="entry name" value="Acetyltransf_1"/>
    <property type="match status" value="1"/>
</dbReference>
<evidence type="ECO:0000313" key="3">
    <source>
        <dbReference type="EMBL" id="ARF09058.1"/>
    </source>
</evidence>
<sequence>MISEITNKNIFTLRGQIKGFQMVRKLNENQRIFIIYMDQIVSMIFITIFDNMIEISYVYTNDNFRKRGFASMLVKHIMELSKTLDVKIIKASILPNSESLYVFKKNGFKIRNNIAELNLS</sequence>
<keyword evidence="1" id="KW-1133">Transmembrane helix</keyword>
<evidence type="ECO:0000259" key="2">
    <source>
        <dbReference type="PROSITE" id="PS51186"/>
    </source>
</evidence>
<dbReference type="GO" id="GO:0016747">
    <property type="term" value="F:acyltransferase activity, transferring groups other than amino-acyl groups"/>
    <property type="evidence" value="ECO:0007669"/>
    <property type="project" value="InterPro"/>
</dbReference>
<feature type="transmembrane region" description="Helical" evidence="1">
    <location>
        <begin position="32"/>
        <end position="49"/>
    </location>
</feature>
<dbReference type="EMBL" id="KY684084">
    <property type="protein sequence ID" value="ARF09058.1"/>
    <property type="molecule type" value="Genomic_DNA"/>
</dbReference>
<dbReference type="InterPro" id="IPR000182">
    <property type="entry name" value="GNAT_dom"/>
</dbReference>
<dbReference type="Gene3D" id="3.40.630.30">
    <property type="match status" value="1"/>
</dbReference>
<accession>A0A1V0SBM9</accession>
<gene>
    <name evidence="3" type="ORF">Catovirus_2_7</name>
</gene>
<proteinExistence type="predicted"/>
<evidence type="ECO:0000256" key="1">
    <source>
        <dbReference type="SAM" id="Phobius"/>
    </source>
</evidence>
<dbReference type="SUPFAM" id="SSF55729">
    <property type="entry name" value="Acyl-CoA N-acyltransferases (Nat)"/>
    <property type="match status" value="1"/>
</dbReference>
<reference evidence="3" key="1">
    <citation type="journal article" date="2017" name="Science">
        <title>Giant viruses with an expanded complement of translation system components.</title>
        <authorList>
            <person name="Schulz F."/>
            <person name="Yutin N."/>
            <person name="Ivanova N.N."/>
            <person name="Ortega D.R."/>
            <person name="Lee T.K."/>
            <person name="Vierheilig J."/>
            <person name="Daims H."/>
            <person name="Horn M."/>
            <person name="Wagner M."/>
            <person name="Jensen G.J."/>
            <person name="Kyrpides N.C."/>
            <person name="Koonin E.V."/>
            <person name="Woyke T."/>
        </authorList>
    </citation>
    <scope>NUCLEOTIDE SEQUENCE</scope>
    <source>
        <strain evidence="3">CTV1</strain>
    </source>
</reference>
<dbReference type="PROSITE" id="PS51186">
    <property type="entry name" value="GNAT"/>
    <property type="match status" value="1"/>
</dbReference>